<dbReference type="EMBL" id="JAUSUO010000007">
    <property type="protein sequence ID" value="MDQ0343853.1"/>
    <property type="molecule type" value="Genomic_DNA"/>
</dbReference>
<organism evidence="1 2">
    <name type="scientific">Lederbergia wuyishanensis</name>
    <dbReference type="NCBI Taxonomy" id="1347903"/>
    <lineage>
        <taxon>Bacteria</taxon>
        <taxon>Bacillati</taxon>
        <taxon>Bacillota</taxon>
        <taxon>Bacilli</taxon>
        <taxon>Bacillales</taxon>
        <taxon>Bacillaceae</taxon>
        <taxon>Lederbergia</taxon>
    </lineage>
</organism>
<gene>
    <name evidence="1" type="ORF">J2S14_002688</name>
</gene>
<dbReference type="Proteomes" id="UP001232343">
    <property type="component" value="Unassembled WGS sequence"/>
</dbReference>
<proteinExistence type="predicted"/>
<dbReference type="NCBIfam" id="NF006168">
    <property type="entry name" value="PRK08309.1"/>
    <property type="match status" value="1"/>
</dbReference>
<name>A0ABU0D623_9BACI</name>
<keyword evidence="2" id="KW-1185">Reference proteome</keyword>
<reference evidence="1 2" key="1">
    <citation type="submission" date="2023-07" db="EMBL/GenBank/DDBJ databases">
        <title>Genomic Encyclopedia of Type Strains, Phase IV (KMG-IV): sequencing the most valuable type-strain genomes for metagenomic binning, comparative biology and taxonomic classification.</title>
        <authorList>
            <person name="Goeker M."/>
        </authorList>
    </citation>
    <scope>NUCLEOTIDE SEQUENCE [LARGE SCALE GENOMIC DNA]</scope>
    <source>
        <strain evidence="1 2">DSM 27848</strain>
    </source>
</reference>
<sequence length="170" mass="19549">MLADVSLFLANEYRVSVIARNEVRMAELIKRANHSTAITPALVNYQAEELFRDKIKNLIEMNGPFDIVVAWIHSGADNTIPIIAEENNLFEHPWRLFHILGSSTNLKEVIDRVRVPDSSLYRQIHLGFIIEHNRSRWLTHQEISAGVIKAIFQDQSVHTIGTVEPWDMRP</sequence>
<evidence type="ECO:0000313" key="1">
    <source>
        <dbReference type="EMBL" id="MDQ0343853.1"/>
    </source>
</evidence>
<comment type="caution">
    <text evidence="1">The sequence shown here is derived from an EMBL/GenBank/DDBJ whole genome shotgun (WGS) entry which is preliminary data.</text>
</comment>
<evidence type="ECO:0008006" key="3">
    <source>
        <dbReference type="Google" id="ProtNLM"/>
    </source>
</evidence>
<protein>
    <recommendedName>
        <fullName evidence="3">Short-chain dehydrogenase</fullName>
    </recommendedName>
</protein>
<accession>A0ABU0D623</accession>
<evidence type="ECO:0000313" key="2">
    <source>
        <dbReference type="Proteomes" id="UP001232343"/>
    </source>
</evidence>